<keyword evidence="9" id="KW-1185">Reference proteome</keyword>
<dbReference type="EMBL" id="JAPFFF010000040">
    <property type="protein sequence ID" value="KAK8841864.1"/>
    <property type="molecule type" value="Genomic_DNA"/>
</dbReference>
<dbReference type="PROSITE" id="PS50005">
    <property type="entry name" value="TPR"/>
    <property type="match status" value="2"/>
</dbReference>
<keyword evidence="6" id="KW-0131">Cell cycle</keyword>
<dbReference type="PANTHER" id="PTHR12558:SF9">
    <property type="entry name" value="CELL DIVISION CYCLE PROTEIN 16 HOMOLOG"/>
    <property type="match status" value="1"/>
</dbReference>
<evidence type="ECO:0000313" key="8">
    <source>
        <dbReference type="EMBL" id="KAK8841864.1"/>
    </source>
</evidence>
<gene>
    <name evidence="8" type="ORF">M9Y10_026816</name>
</gene>
<evidence type="ECO:0000256" key="5">
    <source>
        <dbReference type="ARBA" id="ARBA00022803"/>
    </source>
</evidence>
<dbReference type="Pfam" id="PF13432">
    <property type="entry name" value="TPR_16"/>
    <property type="match status" value="1"/>
</dbReference>
<evidence type="ECO:0000256" key="6">
    <source>
        <dbReference type="ARBA" id="ARBA00023306"/>
    </source>
</evidence>
<accession>A0ABR2H6N1</accession>
<feature type="repeat" description="TPR" evidence="7">
    <location>
        <begin position="393"/>
        <end position="426"/>
    </location>
</feature>
<organism evidence="8 9">
    <name type="scientific">Tritrichomonas musculus</name>
    <dbReference type="NCBI Taxonomy" id="1915356"/>
    <lineage>
        <taxon>Eukaryota</taxon>
        <taxon>Metamonada</taxon>
        <taxon>Parabasalia</taxon>
        <taxon>Tritrichomonadida</taxon>
        <taxon>Tritrichomonadidae</taxon>
        <taxon>Tritrichomonas</taxon>
    </lineage>
</organism>
<evidence type="ECO:0000256" key="4">
    <source>
        <dbReference type="ARBA" id="ARBA00022786"/>
    </source>
</evidence>
<dbReference type="SMART" id="SM00028">
    <property type="entry name" value="TPR"/>
    <property type="match status" value="6"/>
</dbReference>
<dbReference type="InterPro" id="IPR019734">
    <property type="entry name" value="TPR_rpt"/>
</dbReference>
<evidence type="ECO:0000313" key="9">
    <source>
        <dbReference type="Proteomes" id="UP001470230"/>
    </source>
</evidence>
<sequence>MIEEDWKQALNTAFEKCQWKSVLFYCDRLLKKDPSNFTTLFCRAFAFYCTQQFAELEQWMSDLPDKIQQNEQLLVIRCKGLQATKNYSKIISILGGYADTISLIIPVLTLEEVKKSQKLLMPIRENALFNLSHTDYLPSQKDQTKSEKQKELNDPLNPKRIVKLITTAMMTQDPELLMPFSLMTDKTTENNALILTACGCCSFLNDQAEAGEAFLIKATEEDPDCEIAWLCLISSFTSAAEWDQGLSTLRKVIRRFPMSISVSMFAMSLHLKSGSVSLAWPWIHQLTENRNFQIKKDNSSEAAKTETNSHCTQNSLSGDDMLFVIHERGVALLMDGDVAQATHDFKAVIEQSKERNLIGAASLNLGHCYRKLGDFANAINYYEDALSYGSRPAEALASIGFTYHLKGDKDEAILYYNRCLSIDAVHPFATKMLDIAVQKI</sequence>
<keyword evidence="5 7" id="KW-0802">TPR repeat</keyword>
<keyword evidence="2" id="KW-0677">Repeat</keyword>
<keyword evidence="3" id="KW-0498">Mitosis</keyword>
<dbReference type="SUPFAM" id="SSF48452">
    <property type="entry name" value="TPR-like"/>
    <property type="match status" value="1"/>
</dbReference>
<evidence type="ECO:0000256" key="1">
    <source>
        <dbReference type="ARBA" id="ARBA00022618"/>
    </source>
</evidence>
<evidence type="ECO:0000256" key="2">
    <source>
        <dbReference type="ARBA" id="ARBA00022737"/>
    </source>
</evidence>
<dbReference type="InterPro" id="IPR011990">
    <property type="entry name" value="TPR-like_helical_dom_sf"/>
</dbReference>
<evidence type="ECO:0000256" key="3">
    <source>
        <dbReference type="ARBA" id="ARBA00022776"/>
    </source>
</evidence>
<reference evidence="8 9" key="1">
    <citation type="submission" date="2024-04" db="EMBL/GenBank/DDBJ databases">
        <title>Tritrichomonas musculus Genome.</title>
        <authorList>
            <person name="Alves-Ferreira E."/>
            <person name="Grigg M."/>
            <person name="Lorenzi H."/>
            <person name="Galac M."/>
        </authorList>
    </citation>
    <scope>NUCLEOTIDE SEQUENCE [LARGE SCALE GENOMIC DNA]</scope>
    <source>
        <strain evidence="8 9">EAF2021</strain>
    </source>
</reference>
<protein>
    <submittedName>
        <fullName evidence="8">Anaphase promoting complex subunit cdc16</fullName>
    </submittedName>
</protein>
<dbReference type="Gene3D" id="1.25.40.10">
    <property type="entry name" value="Tetratricopeptide repeat domain"/>
    <property type="match status" value="1"/>
</dbReference>
<evidence type="ECO:0000256" key="7">
    <source>
        <dbReference type="PROSITE-ProRule" id="PRU00339"/>
    </source>
</evidence>
<dbReference type="PANTHER" id="PTHR12558">
    <property type="entry name" value="CELL DIVISION CYCLE 16,23,27"/>
    <property type="match status" value="1"/>
</dbReference>
<name>A0ABR2H6N1_9EUKA</name>
<feature type="repeat" description="TPR" evidence="7">
    <location>
        <begin position="359"/>
        <end position="392"/>
    </location>
</feature>
<dbReference type="Proteomes" id="UP001470230">
    <property type="component" value="Unassembled WGS sequence"/>
</dbReference>
<keyword evidence="1" id="KW-0132">Cell division</keyword>
<keyword evidence="4" id="KW-0833">Ubl conjugation pathway</keyword>
<proteinExistence type="predicted"/>
<comment type="caution">
    <text evidence="8">The sequence shown here is derived from an EMBL/GenBank/DDBJ whole genome shotgun (WGS) entry which is preliminary data.</text>
</comment>